<dbReference type="FunFam" id="1.20.1310.10:FF:000002">
    <property type="entry name" value="cullin-3 isoform X1"/>
    <property type="match status" value="1"/>
</dbReference>
<dbReference type="Gene3D" id="3.30.230.130">
    <property type="entry name" value="Cullin, Chain C, Domain 2"/>
    <property type="match status" value="1"/>
</dbReference>
<dbReference type="Gene3D" id="1.10.10.10">
    <property type="entry name" value="Winged helix-like DNA-binding domain superfamily/Winged helix DNA-binding domain"/>
    <property type="match status" value="1"/>
</dbReference>
<dbReference type="InterPro" id="IPR036390">
    <property type="entry name" value="WH_DNA-bd_sf"/>
</dbReference>
<comment type="caution">
    <text evidence="7">The sequence shown here is derived from an EMBL/GenBank/DDBJ whole genome shotgun (WGS) entry which is preliminary data.</text>
</comment>
<keyword evidence="2" id="KW-1017">Isopeptide bond</keyword>
<dbReference type="InterPro" id="IPR016157">
    <property type="entry name" value="Cullin_CS"/>
</dbReference>
<dbReference type="PROSITE" id="PS50069">
    <property type="entry name" value="CULLIN_2"/>
    <property type="match status" value="1"/>
</dbReference>
<evidence type="ECO:0000313" key="7">
    <source>
        <dbReference type="EMBL" id="GAX16657.1"/>
    </source>
</evidence>
<evidence type="ECO:0000256" key="4">
    <source>
        <dbReference type="PROSITE-ProRule" id="PRU00330"/>
    </source>
</evidence>
<dbReference type="InterPro" id="IPR036317">
    <property type="entry name" value="Cullin_homology_sf"/>
</dbReference>
<dbReference type="SMART" id="SM00884">
    <property type="entry name" value="Cullin_Nedd8"/>
    <property type="match status" value="1"/>
</dbReference>
<evidence type="ECO:0000256" key="2">
    <source>
        <dbReference type="ARBA" id="ARBA00022499"/>
    </source>
</evidence>
<sequence length="751" mass="86237">MDRQDANRTWETLSAALDEIYNRNASQLSFEELYRSSYNLVLHKHGDLLYDGVSEKITQHLSKTVHLLAEETTDEALLAATSTVWQDHVITMTMIRDILMYMDRIYIPQSKRRPVYELGLHLFRITVWEHPAVKNRVVQLLLQAIERERAGFLTDDRNMFKSILNMLLEIGNSSSHTAAVYHNDFESLFLATTQEYYQTESLQYLSSATASDYVRKATLRLEEEKERAHSLQLPMTTEGPMITILHTEWIERHAKTLVEMELTGFAALLRDDMKQEEMLEMYDLFVRVPSSVDYLRDALADRIKADGKQLLKDQETGQADPPMFCRKVLAMRIKYMNIVEHSFRNEKKAQKRLRESFESFLNADARAASCLAIYVDELLRVSLRGATDEQVTAELEKAITIFRYLSDKDVFESFYKQHLAKRLLGGRSVSDDAERSMVSLLKAECGYQFTTKLEGMFNDMRISRETRDKYKAFARRDQGGDDRASRVEIEVDVLTTGYWPSQNVPPCTLPLSIQNSINHFASFYLNEHTGRKLSWQTSAGAAEIRATFGGNRHHELCVSTYQMCILLLFNDLDTLTLGQIRMQTQIPDSELRRHLISLTTPKNRILKKLSKGRGITSDMDSFAFNSDYTSKLKRIRIPLVKESSLQENQAGVDGTEISSGATAGNTIEGASGAVPVAVEEDRRHLVEAAIVRIMKARRRLDHNGLVAEVTKQLQVRFNPSPQFIKKRIESLIDREYLERAENEHRVYNYMA</sequence>
<dbReference type="InterPro" id="IPR059120">
    <property type="entry name" value="Cullin-like_AB"/>
</dbReference>
<dbReference type="SMART" id="SM00182">
    <property type="entry name" value="CULLIN"/>
    <property type="match status" value="1"/>
</dbReference>
<dbReference type="Gene3D" id="1.20.1310.10">
    <property type="entry name" value="Cullin Repeats"/>
    <property type="match status" value="4"/>
</dbReference>
<dbReference type="InterPro" id="IPR019559">
    <property type="entry name" value="Cullin_neddylation_domain"/>
</dbReference>
<dbReference type="InterPro" id="IPR036388">
    <property type="entry name" value="WH-like_DNA-bd_sf"/>
</dbReference>
<proteinExistence type="inferred from homology"/>
<evidence type="ECO:0000259" key="6">
    <source>
        <dbReference type="PROSITE" id="PS50069"/>
    </source>
</evidence>
<accession>A0A1Z5JRL4</accession>
<dbReference type="FunFam" id="1.10.10.10:FF:000014">
    <property type="entry name" value="Cullin 1"/>
    <property type="match status" value="1"/>
</dbReference>
<dbReference type="InParanoid" id="A0A1Z5JRL4"/>
<dbReference type="InterPro" id="IPR045093">
    <property type="entry name" value="Cullin"/>
</dbReference>
<dbReference type="SUPFAM" id="SSF46785">
    <property type="entry name" value="Winged helix' DNA-binding domain"/>
    <property type="match status" value="1"/>
</dbReference>
<dbReference type="OrthoDB" id="27073at2759"/>
<dbReference type="PROSITE" id="PS01256">
    <property type="entry name" value="CULLIN_1"/>
    <property type="match status" value="1"/>
</dbReference>
<dbReference type="SUPFAM" id="SSF74788">
    <property type="entry name" value="Cullin repeat-like"/>
    <property type="match status" value="1"/>
</dbReference>
<dbReference type="GO" id="GO:0031625">
    <property type="term" value="F:ubiquitin protein ligase binding"/>
    <property type="evidence" value="ECO:0007669"/>
    <property type="project" value="InterPro"/>
</dbReference>
<comment type="similarity">
    <text evidence="1 4 5">Belongs to the cullin family.</text>
</comment>
<dbReference type="AlphaFoldDB" id="A0A1Z5JRL4"/>
<dbReference type="InterPro" id="IPR016159">
    <property type="entry name" value="Cullin_repeat-like_dom_sf"/>
</dbReference>
<reference evidence="7 8" key="1">
    <citation type="journal article" date="2015" name="Plant Cell">
        <title>Oil accumulation by the oleaginous diatom Fistulifera solaris as revealed by the genome and transcriptome.</title>
        <authorList>
            <person name="Tanaka T."/>
            <person name="Maeda Y."/>
            <person name="Veluchamy A."/>
            <person name="Tanaka M."/>
            <person name="Abida H."/>
            <person name="Marechal E."/>
            <person name="Bowler C."/>
            <person name="Muto M."/>
            <person name="Sunaga Y."/>
            <person name="Tanaka M."/>
            <person name="Yoshino T."/>
            <person name="Taniguchi T."/>
            <person name="Fukuda Y."/>
            <person name="Nemoto M."/>
            <person name="Matsumoto M."/>
            <person name="Wong P.S."/>
            <person name="Aburatani S."/>
            <person name="Fujibuchi W."/>
        </authorList>
    </citation>
    <scope>NUCLEOTIDE SEQUENCE [LARGE SCALE GENOMIC DNA]</scope>
    <source>
        <strain evidence="7 8">JPCC DA0580</strain>
    </source>
</reference>
<dbReference type="GO" id="GO:0031461">
    <property type="term" value="C:cullin-RING ubiquitin ligase complex"/>
    <property type="evidence" value="ECO:0007669"/>
    <property type="project" value="InterPro"/>
</dbReference>
<dbReference type="FunFam" id="1.20.1310.10:FF:000001">
    <property type="entry name" value="Cullin 3"/>
    <property type="match status" value="1"/>
</dbReference>
<keyword evidence="3" id="KW-0832">Ubl conjugation</keyword>
<keyword evidence="8" id="KW-1185">Reference proteome</keyword>
<dbReference type="InterPro" id="IPR001373">
    <property type="entry name" value="Cullin_N"/>
</dbReference>
<dbReference type="SUPFAM" id="SSF75632">
    <property type="entry name" value="Cullin homology domain"/>
    <property type="match status" value="1"/>
</dbReference>
<dbReference type="FunFam" id="1.20.1310.10:FF:000006">
    <property type="entry name" value="Cullin 3"/>
    <property type="match status" value="1"/>
</dbReference>
<dbReference type="InterPro" id="IPR016158">
    <property type="entry name" value="Cullin_homology"/>
</dbReference>
<dbReference type="Pfam" id="PF10557">
    <property type="entry name" value="Cullin_Nedd8"/>
    <property type="match status" value="1"/>
</dbReference>
<dbReference type="Proteomes" id="UP000198406">
    <property type="component" value="Unassembled WGS sequence"/>
</dbReference>
<dbReference type="PANTHER" id="PTHR11932">
    <property type="entry name" value="CULLIN"/>
    <property type="match status" value="1"/>
</dbReference>
<dbReference type="EMBL" id="BDSP01000108">
    <property type="protein sequence ID" value="GAX16657.1"/>
    <property type="molecule type" value="Genomic_DNA"/>
</dbReference>
<name>A0A1Z5JRL4_FISSO</name>
<protein>
    <submittedName>
        <fullName evidence="7">Cullin 3</fullName>
    </submittedName>
</protein>
<evidence type="ECO:0000256" key="1">
    <source>
        <dbReference type="ARBA" id="ARBA00006019"/>
    </source>
</evidence>
<evidence type="ECO:0000256" key="5">
    <source>
        <dbReference type="RuleBase" id="RU003829"/>
    </source>
</evidence>
<gene>
    <name evidence="7" type="ORF">FisN_23Lh210</name>
</gene>
<evidence type="ECO:0000313" key="8">
    <source>
        <dbReference type="Proteomes" id="UP000198406"/>
    </source>
</evidence>
<dbReference type="Pfam" id="PF00888">
    <property type="entry name" value="Cullin"/>
    <property type="match status" value="1"/>
</dbReference>
<feature type="domain" description="Cullin family profile" evidence="6">
    <location>
        <begin position="366"/>
        <end position="599"/>
    </location>
</feature>
<evidence type="ECO:0000256" key="3">
    <source>
        <dbReference type="ARBA" id="ARBA00022843"/>
    </source>
</evidence>
<organism evidence="7 8">
    <name type="scientific">Fistulifera solaris</name>
    <name type="common">Oleaginous diatom</name>
    <dbReference type="NCBI Taxonomy" id="1519565"/>
    <lineage>
        <taxon>Eukaryota</taxon>
        <taxon>Sar</taxon>
        <taxon>Stramenopiles</taxon>
        <taxon>Ochrophyta</taxon>
        <taxon>Bacillariophyta</taxon>
        <taxon>Bacillariophyceae</taxon>
        <taxon>Bacillariophycidae</taxon>
        <taxon>Naviculales</taxon>
        <taxon>Naviculaceae</taxon>
        <taxon>Fistulifera</taxon>
    </lineage>
</organism>
<dbReference type="GO" id="GO:0006511">
    <property type="term" value="P:ubiquitin-dependent protein catabolic process"/>
    <property type="evidence" value="ECO:0007669"/>
    <property type="project" value="InterPro"/>
</dbReference>
<dbReference type="Pfam" id="PF26557">
    <property type="entry name" value="Cullin_AB"/>
    <property type="match status" value="1"/>
</dbReference>